<evidence type="ECO:0000313" key="4">
    <source>
        <dbReference type="EMBL" id="KAF6020647.1"/>
    </source>
</evidence>
<comment type="caution">
    <text evidence="4">The sequence shown here is derived from an EMBL/GenBank/DDBJ whole genome shotgun (WGS) entry which is preliminary data.</text>
</comment>
<dbReference type="GO" id="GO:0005758">
    <property type="term" value="C:mitochondrial intermembrane space"/>
    <property type="evidence" value="ECO:0007669"/>
    <property type="project" value="InterPro"/>
</dbReference>
<dbReference type="Proteomes" id="UP000593567">
    <property type="component" value="Unassembled WGS sequence"/>
</dbReference>
<gene>
    <name evidence="4" type="ORF">EB796_021045</name>
</gene>
<dbReference type="EMBL" id="VXIV02003155">
    <property type="protein sequence ID" value="KAF6020647.1"/>
    <property type="molecule type" value="Genomic_DNA"/>
</dbReference>
<accession>A0A7J7J456</accession>
<dbReference type="PANTHER" id="PTHR31905">
    <property type="entry name" value="COILED-COIL DOMAIN-CONTAINING PROTEIN 58"/>
    <property type="match status" value="1"/>
</dbReference>
<proteinExistence type="inferred from homology"/>
<dbReference type="InterPro" id="IPR019171">
    <property type="entry name" value="MIX23"/>
</dbReference>
<evidence type="ECO:0000256" key="3">
    <source>
        <dbReference type="ARBA" id="ARBA00030733"/>
    </source>
</evidence>
<evidence type="ECO:0000256" key="2">
    <source>
        <dbReference type="ARBA" id="ARBA00024228"/>
    </source>
</evidence>
<organism evidence="4 5">
    <name type="scientific">Bugula neritina</name>
    <name type="common">Brown bryozoan</name>
    <name type="synonym">Sertularia neritina</name>
    <dbReference type="NCBI Taxonomy" id="10212"/>
    <lineage>
        <taxon>Eukaryota</taxon>
        <taxon>Metazoa</taxon>
        <taxon>Spiralia</taxon>
        <taxon>Lophotrochozoa</taxon>
        <taxon>Bryozoa</taxon>
        <taxon>Gymnolaemata</taxon>
        <taxon>Cheilostomatida</taxon>
        <taxon>Flustrina</taxon>
        <taxon>Buguloidea</taxon>
        <taxon>Bugulidae</taxon>
        <taxon>Bugula</taxon>
    </lineage>
</organism>
<keyword evidence="5" id="KW-1185">Reference proteome</keyword>
<dbReference type="AlphaFoldDB" id="A0A7J7J456"/>
<dbReference type="Pfam" id="PF09774">
    <property type="entry name" value="MIX23"/>
    <property type="match status" value="1"/>
</dbReference>
<evidence type="ECO:0000256" key="1">
    <source>
        <dbReference type="ARBA" id="ARBA00024204"/>
    </source>
</evidence>
<sequence>MSASINPEKENQNVELCSDYMKFQDLLDRQRKNDDIIINLINSTIPSIESFRKETNIQEKCKEIKENLDKSHKAREEAIKKCISYHAENTERLRKAKDVSDSSNERQARKAFSNAQIKLRSLQSELGVEEIVQERTRKVLHERCRAFF</sequence>
<comment type="similarity">
    <text evidence="1">Belongs to the MIX23 family.</text>
</comment>
<evidence type="ECO:0000313" key="5">
    <source>
        <dbReference type="Proteomes" id="UP000593567"/>
    </source>
</evidence>
<protein>
    <recommendedName>
        <fullName evidence="2">Protein MIX23</fullName>
    </recommendedName>
    <alternativeName>
        <fullName evidence="3">Coiled-coil domain-containing protein 58</fullName>
    </alternativeName>
</protein>
<reference evidence="4" key="1">
    <citation type="submission" date="2020-06" db="EMBL/GenBank/DDBJ databases">
        <title>Draft genome of Bugula neritina, a colonial animal packing powerful symbionts and potential medicines.</title>
        <authorList>
            <person name="Rayko M."/>
        </authorList>
    </citation>
    <scope>NUCLEOTIDE SEQUENCE [LARGE SCALE GENOMIC DNA]</scope>
    <source>
        <strain evidence="4">Kwan_BN1</strain>
    </source>
</reference>
<dbReference type="OrthoDB" id="5593818at2759"/>
<name>A0A7J7J456_BUGNE</name>
<dbReference type="PANTHER" id="PTHR31905:SF2">
    <property type="entry name" value="PROTEIN MIX23"/>
    <property type="match status" value="1"/>
</dbReference>